<evidence type="ECO:0000256" key="1">
    <source>
        <dbReference type="ARBA" id="ARBA00004442"/>
    </source>
</evidence>
<evidence type="ECO:0000256" key="3">
    <source>
        <dbReference type="ARBA" id="ARBA00022448"/>
    </source>
</evidence>
<dbReference type="GO" id="GO:1990281">
    <property type="term" value="C:efflux pump complex"/>
    <property type="evidence" value="ECO:0007669"/>
    <property type="project" value="TreeGrafter"/>
</dbReference>
<name>A0A9W6GVY9_9HYPH</name>
<dbReference type="Pfam" id="PF02321">
    <property type="entry name" value="OEP"/>
    <property type="match status" value="2"/>
</dbReference>
<protein>
    <submittedName>
        <fullName evidence="8">Channel protein TolC</fullName>
    </submittedName>
</protein>
<dbReference type="Proteomes" id="UP001144323">
    <property type="component" value="Unassembled WGS sequence"/>
</dbReference>
<dbReference type="InterPro" id="IPR010130">
    <property type="entry name" value="T1SS_OMP_TolC"/>
</dbReference>
<evidence type="ECO:0000256" key="7">
    <source>
        <dbReference type="ARBA" id="ARBA00023237"/>
    </source>
</evidence>
<organism evidence="8 9">
    <name type="scientific">Methylocystis echinoides</name>
    <dbReference type="NCBI Taxonomy" id="29468"/>
    <lineage>
        <taxon>Bacteria</taxon>
        <taxon>Pseudomonadati</taxon>
        <taxon>Pseudomonadota</taxon>
        <taxon>Alphaproteobacteria</taxon>
        <taxon>Hyphomicrobiales</taxon>
        <taxon>Methylocystaceae</taxon>
        <taxon>Methylocystis</taxon>
    </lineage>
</organism>
<keyword evidence="6" id="KW-0472">Membrane</keyword>
<evidence type="ECO:0000313" key="9">
    <source>
        <dbReference type="Proteomes" id="UP001144323"/>
    </source>
</evidence>
<keyword evidence="7" id="KW-0998">Cell outer membrane</keyword>
<evidence type="ECO:0000256" key="5">
    <source>
        <dbReference type="ARBA" id="ARBA00022692"/>
    </source>
</evidence>
<dbReference type="PANTHER" id="PTHR30026">
    <property type="entry name" value="OUTER MEMBRANE PROTEIN TOLC"/>
    <property type="match status" value="1"/>
</dbReference>
<comment type="similarity">
    <text evidence="2">Belongs to the outer membrane factor (OMF) (TC 1.B.17) family.</text>
</comment>
<evidence type="ECO:0000256" key="6">
    <source>
        <dbReference type="ARBA" id="ARBA00023136"/>
    </source>
</evidence>
<comment type="subcellular location">
    <subcellularLocation>
        <location evidence="1">Cell outer membrane</location>
    </subcellularLocation>
</comment>
<dbReference type="PANTHER" id="PTHR30026:SF22">
    <property type="entry name" value="OUTER MEMBRANE EFFLUX PROTEIN"/>
    <property type="match status" value="1"/>
</dbReference>
<dbReference type="EMBL" id="BSEC01000001">
    <property type="protein sequence ID" value="GLI94034.1"/>
    <property type="molecule type" value="Genomic_DNA"/>
</dbReference>
<dbReference type="NCBIfam" id="TIGR01844">
    <property type="entry name" value="type_I_sec_TolC"/>
    <property type="match status" value="1"/>
</dbReference>
<dbReference type="GO" id="GO:0015562">
    <property type="term" value="F:efflux transmembrane transporter activity"/>
    <property type="evidence" value="ECO:0007669"/>
    <property type="project" value="InterPro"/>
</dbReference>
<keyword evidence="3" id="KW-0813">Transport</keyword>
<sequence length="464" mass="50288">MTAVLLGHVWSLASVSALRAETINDALVKVYNNNPEIDEQRANVRVRDEDVSKAYSNARPKASISATAGPQRTYIRAPAGMDQFSSRRYQSDKYSGDPVNGNFQLQFPVFDGGKTRGALSQAESAVLAARANLYDMEQQALLKGATAYLNVLRDTAVVRLKKNNILVLREQLRVTSDRYHFGEVTRTDVAQAESALAEAQSDLAAAFGALENSMSVYVQVVGDEPKVLKPAPSLDAYLPALRDEAIAIALAEHPSVVAGFHQIDAASAAVKVAESVVLPTASIGAQVIQQYDSYFGYPKTRQFGAQIIGTLNVPLYQGGSEYSSIRQSKEQLGQARLHVDVVRNAVRAAVIQAFSQFTTAKAAVSFGMKAVKAAEVALQGVRDEAAFGQRTTLDVLNAQQLLLDARVKLVTAQRDKVVGSYAVLASIGRLSYATLNLDVTPYDPAIHLEQVRNKWVGFATPEWK</sequence>
<dbReference type="InterPro" id="IPR003423">
    <property type="entry name" value="OMP_efflux"/>
</dbReference>
<evidence type="ECO:0000256" key="4">
    <source>
        <dbReference type="ARBA" id="ARBA00022452"/>
    </source>
</evidence>
<dbReference type="RefSeq" id="WP_281804059.1">
    <property type="nucleotide sequence ID" value="NZ_BSEC01000001.1"/>
</dbReference>
<dbReference type="GO" id="GO:0015288">
    <property type="term" value="F:porin activity"/>
    <property type="evidence" value="ECO:0007669"/>
    <property type="project" value="TreeGrafter"/>
</dbReference>
<keyword evidence="4" id="KW-1134">Transmembrane beta strand</keyword>
<accession>A0A9W6GVY9</accession>
<proteinExistence type="inferred from homology"/>
<keyword evidence="5" id="KW-0812">Transmembrane</keyword>
<dbReference type="AlphaFoldDB" id="A0A9W6GVY9"/>
<comment type="caution">
    <text evidence="8">The sequence shown here is derived from an EMBL/GenBank/DDBJ whole genome shotgun (WGS) entry which is preliminary data.</text>
</comment>
<evidence type="ECO:0000256" key="2">
    <source>
        <dbReference type="ARBA" id="ARBA00007613"/>
    </source>
</evidence>
<keyword evidence="9" id="KW-1185">Reference proteome</keyword>
<reference evidence="8" key="1">
    <citation type="journal article" date="2023" name="Int. J. Syst. Evol. Microbiol.">
        <title>Methylocystis iwaonis sp. nov., a type II methane-oxidizing bacterium from surface soil of a rice paddy field in Japan, and emended description of the genus Methylocystis (ex Whittenbury et al. 1970) Bowman et al. 1993.</title>
        <authorList>
            <person name="Kaise H."/>
            <person name="Sawadogo J.B."/>
            <person name="Alam M.S."/>
            <person name="Ueno C."/>
            <person name="Dianou D."/>
            <person name="Shinjo R."/>
            <person name="Asakawa S."/>
        </authorList>
    </citation>
    <scope>NUCLEOTIDE SEQUENCE</scope>
    <source>
        <strain evidence="8">LMG27198</strain>
    </source>
</reference>
<dbReference type="Gene3D" id="1.20.1600.10">
    <property type="entry name" value="Outer membrane efflux proteins (OEP)"/>
    <property type="match status" value="1"/>
</dbReference>
<dbReference type="GO" id="GO:0009279">
    <property type="term" value="C:cell outer membrane"/>
    <property type="evidence" value="ECO:0007669"/>
    <property type="project" value="UniProtKB-SubCell"/>
</dbReference>
<dbReference type="SUPFAM" id="SSF56954">
    <property type="entry name" value="Outer membrane efflux proteins (OEP)"/>
    <property type="match status" value="1"/>
</dbReference>
<gene>
    <name evidence="8" type="ORF">LMG27198_30260</name>
</gene>
<dbReference type="InterPro" id="IPR051906">
    <property type="entry name" value="TolC-like"/>
</dbReference>
<evidence type="ECO:0000313" key="8">
    <source>
        <dbReference type="EMBL" id="GLI94034.1"/>
    </source>
</evidence>